<proteinExistence type="predicted"/>
<evidence type="ECO:0000313" key="1">
    <source>
        <dbReference type="EMBL" id="HIR60300.1"/>
    </source>
</evidence>
<reference evidence="1" key="1">
    <citation type="submission" date="2020-10" db="EMBL/GenBank/DDBJ databases">
        <authorList>
            <person name="Gilroy R."/>
        </authorList>
    </citation>
    <scope>NUCLEOTIDE SEQUENCE</scope>
    <source>
        <strain evidence="1">CHK189-12415</strain>
    </source>
</reference>
<dbReference type="InterPro" id="IPR016621">
    <property type="entry name" value="UCP014543"/>
</dbReference>
<dbReference type="AlphaFoldDB" id="A0A9D1DW88"/>
<dbReference type="Proteomes" id="UP000824241">
    <property type="component" value="Unassembled WGS sequence"/>
</dbReference>
<organism evidence="1 2">
    <name type="scientific">Candidatus Faecivivens stercoravium</name>
    <dbReference type="NCBI Taxonomy" id="2840803"/>
    <lineage>
        <taxon>Bacteria</taxon>
        <taxon>Bacillati</taxon>
        <taxon>Bacillota</taxon>
        <taxon>Clostridia</taxon>
        <taxon>Eubacteriales</taxon>
        <taxon>Oscillospiraceae</taxon>
        <taxon>Oscillospiraceae incertae sedis</taxon>
        <taxon>Candidatus Faecivivens</taxon>
    </lineage>
</organism>
<name>A0A9D1DW88_9FIRM</name>
<evidence type="ECO:0000313" key="2">
    <source>
        <dbReference type="Proteomes" id="UP000824241"/>
    </source>
</evidence>
<accession>A0A9D1DW88</accession>
<dbReference type="Pfam" id="PF12646">
    <property type="entry name" value="DUF3783"/>
    <property type="match status" value="1"/>
</dbReference>
<dbReference type="EMBL" id="DVHA01000059">
    <property type="protein sequence ID" value="HIR60300.1"/>
    <property type="molecule type" value="Genomic_DNA"/>
</dbReference>
<sequence>MKARVQNTPSPALWLYTPGEGHEKTALAVMAAASETGAAFHPFGPESAGMKLRALLAGGGPVPAETPPEEPVLLIQGFDRKGLDAVLRALREKTAEMGAVPVALKAVVTPTNLDWTVEALARELRQEHRLMHGEK</sequence>
<gene>
    <name evidence="1" type="ORF">IAB37_01820</name>
</gene>
<reference evidence="1" key="2">
    <citation type="journal article" date="2021" name="PeerJ">
        <title>Extensive microbial diversity within the chicken gut microbiome revealed by metagenomics and culture.</title>
        <authorList>
            <person name="Gilroy R."/>
            <person name="Ravi A."/>
            <person name="Getino M."/>
            <person name="Pursley I."/>
            <person name="Horton D.L."/>
            <person name="Alikhan N.F."/>
            <person name="Baker D."/>
            <person name="Gharbi K."/>
            <person name="Hall N."/>
            <person name="Watson M."/>
            <person name="Adriaenssens E.M."/>
            <person name="Foster-Nyarko E."/>
            <person name="Jarju S."/>
            <person name="Secka A."/>
            <person name="Antonio M."/>
            <person name="Oren A."/>
            <person name="Chaudhuri R.R."/>
            <person name="La Ragione R."/>
            <person name="Hildebrand F."/>
            <person name="Pallen M.J."/>
        </authorList>
    </citation>
    <scope>NUCLEOTIDE SEQUENCE</scope>
    <source>
        <strain evidence="1">CHK189-12415</strain>
    </source>
</reference>
<comment type="caution">
    <text evidence="1">The sequence shown here is derived from an EMBL/GenBank/DDBJ whole genome shotgun (WGS) entry which is preliminary data.</text>
</comment>
<protein>
    <submittedName>
        <fullName evidence="1">DUF3783 domain-containing protein</fullName>
    </submittedName>
</protein>